<dbReference type="EMBL" id="MUJZ01060822">
    <property type="protein sequence ID" value="OTF71485.1"/>
    <property type="molecule type" value="Genomic_DNA"/>
</dbReference>
<evidence type="ECO:0000256" key="1">
    <source>
        <dbReference type="SAM" id="MobiDB-lite"/>
    </source>
</evidence>
<sequence>QQQQHSYTPPPVDRSQFIECQVEVRQIGTSIKSTRQSRFLQRRRLISYAEICEYPLVVSIDFYYISGFVPRLEMRCPTMERTCSHPPDDDDLYFDDDYNELSHKLQQQQQEYLERRRRSKHFWYDQLGNDDNECHVNDNNNQSTSDYHEEDDGEYRENSYDNYLLDDDNDVVPASHRVRFADQIDCVSFVRLTLR</sequence>
<keyword evidence="3" id="KW-1185">Reference proteome</keyword>
<evidence type="ECO:0000313" key="2">
    <source>
        <dbReference type="EMBL" id="OTF71485.1"/>
    </source>
</evidence>
<dbReference type="Proteomes" id="UP000194236">
    <property type="component" value="Unassembled WGS sequence"/>
</dbReference>
<dbReference type="AlphaFoldDB" id="A0A1Y3AWF9"/>
<comment type="caution">
    <text evidence="2">The sequence shown here is derived from an EMBL/GenBank/DDBJ whole genome shotgun (WGS) entry which is preliminary data.</text>
</comment>
<evidence type="ECO:0000313" key="3">
    <source>
        <dbReference type="Proteomes" id="UP000194236"/>
    </source>
</evidence>
<protein>
    <submittedName>
        <fullName evidence="2">Uncharacterized protein</fullName>
    </submittedName>
</protein>
<name>A0A1Y3AWF9_EURMA</name>
<feature type="region of interest" description="Disordered" evidence="1">
    <location>
        <begin position="133"/>
        <end position="154"/>
    </location>
</feature>
<dbReference type="OrthoDB" id="6517051at2759"/>
<accession>A0A1Y3AWF9</accession>
<feature type="non-terminal residue" evidence="2">
    <location>
        <position position="1"/>
    </location>
</feature>
<gene>
    <name evidence="2" type="ORF">BLA29_006371</name>
</gene>
<organism evidence="2 3">
    <name type="scientific">Euroglyphus maynei</name>
    <name type="common">Mayne's house dust mite</name>
    <dbReference type="NCBI Taxonomy" id="6958"/>
    <lineage>
        <taxon>Eukaryota</taxon>
        <taxon>Metazoa</taxon>
        <taxon>Ecdysozoa</taxon>
        <taxon>Arthropoda</taxon>
        <taxon>Chelicerata</taxon>
        <taxon>Arachnida</taxon>
        <taxon>Acari</taxon>
        <taxon>Acariformes</taxon>
        <taxon>Sarcoptiformes</taxon>
        <taxon>Astigmata</taxon>
        <taxon>Psoroptidia</taxon>
        <taxon>Analgoidea</taxon>
        <taxon>Pyroglyphidae</taxon>
        <taxon>Pyroglyphinae</taxon>
        <taxon>Euroglyphus</taxon>
    </lineage>
</organism>
<reference evidence="2 3" key="1">
    <citation type="submission" date="2017-03" db="EMBL/GenBank/DDBJ databases">
        <title>Genome Survey of Euroglyphus maynei.</title>
        <authorList>
            <person name="Arlian L.G."/>
            <person name="Morgan M.S."/>
            <person name="Rider S.D."/>
        </authorList>
    </citation>
    <scope>NUCLEOTIDE SEQUENCE [LARGE SCALE GENOMIC DNA]</scope>
    <source>
        <strain evidence="2">Arlian Lab</strain>
        <tissue evidence="2">Whole body</tissue>
    </source>
</reference>
<proteinExistence type="predicted"/>